<dbReference type="GO" id="GO:0005886">
    <property type="term" value="C:plasma membrane"/>
    <property type="evidence" value="ECO:0007669"/>
    <property type="project" value="UniProtKB-SubCell"/>
</dbReference>
<sequence length="346" mass="36596">MRHVLPTGHHTSEAATLLEVRGLHVEFLTPEGVVHAVNGVDFDVASGESLAIVGESGSGKTVAAMALVGLVPAPPARVRAQRAVLNGLDLLALDGAELSEVRGARIGFVFQDPLSALNPVLTIGRQIGEVIERHLEFSGGEAKRRAVDWLVRVGIADAQDVANSFPHQLSGGMRQRAMIAMALAGEPELLIADEPTTALDVTVQAQIVDLMLQLRDDLGMALIWISHDLGVVAGLADRVAVMYAGRIVESASVGDLYGQPAHPYTRGLISSVPDLRTERLSRLTTIPGGAPDPIALPPGCAYFPRCGLSELECQARLPMMESISSNHWIACAPAAKEIAATGDRES</sequence>
<keyword evidence="2" id="KW-0813">Transport</keyword>
<dbReference type="Pfam" id="PF08352">
    <property type="entry name" value="oligo_HPY"/>
    <property type="match status" value="1"/>
</dbReference>
<dbReference type="PROSITE" id="PS50893">
    <property type="entry name" value="ABC_TRANSPORTER_2"/>
    <property type="match status" value="1"/>
</dbReference>
<dbReference type="GO" id="GO:0015833">
    <property type="term" value="P:peptide transport"/>
    <property type="evidence" value="ECO:0007669"/>
    <property type="project" value="InterPro"/>
</dbReference>
<dbReference type="CDD" id="cd03257">
    <property type="entry name" value="ABC_NikE_OppD_transporters"/>
    <property type="match status" value="1"/>
</dbReference>
<reference evidence="8" key="1">
    <citation type="submission" date="2018-05" db="EMBL/GenBank/DDBJ databases">
        <authorList>
            <person name="Lanie J.A."/>
            <person name="Ng W.-L."/>
            <person name="Kazmierczak K.M."/>
            <person name="Andrzejewski T.M."/>
            <person name="Davidsen T.M."/>
            <person name="Wayne K.J."/>
            <person name="Tettelin H."/>
            <person name="Glass J.I."/>
            <person name="Rusch D."/>
            <person name="Podicherti R."/>
            <person name="Tsui H.-C.T."/>
            <person name="Winkler M.E."/>
        </authorList>
    </citation>
    <scope>NUCLEOTIDE SEQUENCE</scope>
</reference>
<evidence type="ECO:0000259" key="7">
    <source>
        <dbReference type="PROSITE" id="PS50893"/>
    </source>
</evidence>
<dbReference type="AlphaFoldDB" id="A0A381U1K2"/>
<evidence type="ECO:0000256" key="6">
    <source>
        <dbReference type="ARBA" id="ARBA00023136"/>
    </source>
</evidence>
<dbReference type="Gene3D" id="3.40.50.300">
    <property type="entry name" value="P-loop containing nucleotide triphosphate hydrolases"/>
    <property type="match status" value="1"/>
</dbReference>
<evidence type="ECO:0000256" key="1">
    <source>
        <dbReference type="ARBA" id="ARBA00004202"/>
    </source>
</evidence>
<dbReference type="GO" id="GO:0005524">
    <property type="term" value="F:ATP binding"/>
    <property type="evidence" value="ECO:0007669"/>
    <property type="project" value="UniProtKB-KW"/>
</dbReference>
<dbReference type="GO" id="GO:0016887">
    <property type="term" value="F:ATP hydrolysis activity"/>
    <property type="evidence" value="ECO:0007669"/>
    <property type="project" value="InterPro"/>
</dbReference>
<keyword evidence="4" id="KW-0547">Nucleotide-binding</keyword>
<dbReference type="InterPro" id="IPR013563">
    <property type="entry name" value="Oligopep_ABC_C"/>
</dbReference>
<dbReference type="NCBIfam" id="TIGR01727">
    <property type="entry name" value="oligo_HPY"/>
    <property type="match status" value="1"/>
</dbReference>
<evidence type="ECO:0000256" key="5">
    <source>
        <dbReference type="ARBA" id="ARBA00022840"/>
    </source>
</evidence>
<dbReference type="PROSITE" id="PS00211">
    <property type="entry name" value="ABC_TRANSPORTER_1"/>
    <property type="match status" value="1"/>
</dbReference>
<dbReference type="InterPro" id="IPR027417">
    <property type="entry name" value="P-loop_NTPase"/>
</dbReference>
<dbReference type="PANTHER" id="PTHR43297:SF2">
    <property type="entry name" value="DIPEPTIDE TRANSPORT ATP-BINDING PROTEIN DPPD"/>
    <property type="match status" value="1"/>
</dbReference>
<dbReference type="PANTHER" id="PTHR43297">
    <property type="entry name" value="OLIGOPEPTIDE TRANSPORT ATP-BINDING PROTEIN APPD"/>
    <property type="match status" value="1"/>
</dbReference>
<dbReference type="InterPro" id="IPR003439">
    <property type="entry name" value="ABC_transporter-like_ATP-bd"/>
</dbReference>
<dbReference type="InterPro" id="IPR003593">
    <property type="entry name" value="AAA+_ATPase"/>
</dbReference>
<dbReference type="EMBL" id="UINC01005566">
    <property type="protein sequence ID" value="SVA22120.1"/>
    <property type="molecule type" value="Genomic_DNA"/>
</dbReference>
<evidence type="ECO:0000256" key="3">
    <source>
        <dbReference type="ARBA" id="ARBA00022475"/>
    </source>
</evidence>
<dbReference type="FunFam" id="3.40.50.300:FF:000016">
    <property type="entry name" value="Oligopeptide ABC transporter ATP-binding component"/>
    <property type="match status" value="1"/>
</dbReference>
<keyword evidence="5" id="KW-0067">ATP-binding</keyword>
<gene>
    <name evidence="8" type="ORF">METZ01_LOCUS74974</name>
</gene>
<evidence type="ECO:0000256" key="2">
    <source>
        <dbReference type="ARBA" id="ARBA00022448"/>
    </source>
</evidence>
<evidence type="ECO:0000313" key="8">
    <source>
        <dbReference type="EMBL" id="SVA22120.1"/>
    </source>
</evidence>
<evidence type="ECO:0000256" key="4">
    <source>
        <dbReference type="ARBA" id="ARBA00022741"/>
    </source>
</evidence>
<dbReference type="SMART" id="SM00382">
    <property type="entry name" value="AAA"/>
    <property type="match status" value="1"/>
</dbReference>
<accession>A0A381U1K2</accession>
<feature type="domain" description="ABC transporter" evidence="7">
    <location>
        <begin position="20"/>
        <end position="269"/>
    </location>
</feature>
<comment type="subcellular location">
    <subcellularLocation>
        <location evidence="1">Cell membrane</location>
        <topology evidence="1">Peripheral membrane protein</topology>
    </subcellularLocation>
</comment>
<dbReference type="Pfam" id="PF00005">
    <property type="entry name" value="ABC_tran"/>
    <property type="match status" value="1"/>
</dbReference>
<keyword evidence="3" id="KW-1003">Cell membrane</keyword>
<proteinExistence type="predicted"/>
<dbReference type="InterPro" id="IPR050388">
    <property type="entry name" value="ABC_Ni/Peptide_Import"/>
</dbReference>
<protein>
    <recommendedName>
        <fullName evidence="7">ABC transporter domain-containing protein</fullName>
    </recommendedName>
</protein>
<name>A0A381U1K2_9ZZZZ</name>
<organism evidence="8">
    <name type="scientific">marine metagenome</name>
    <dbReference type="NCBI Taxonomy" id="408172"/>
    <lineage>
        <taxon>unclassified sequences</taxon>
        <taxon>metagenomes</taxon>
        <taxon>ecological metagenomes</taxon>
    </lineage>
</organism>
<dbReference type="SUPFAM" id="SSF52540">
    <property type="entry name" value="P-loop containing nucleoside triphosphate hydrolases"/>
    <property type="match status" value="1"/>
</dbReference>
<keyword evidence="6" id="KW-0472">Membrane</keyword>
<dbReference type="InterPro" id="IPR017871">
    <property type="entry name" value="ABC_transporter-like_CS"/>
</dbReference>